<comment type="subcellular location">
    <subcellularLocation>
        <location evidence="1 6 7">Nucleus</location>
    </subcellularLocation>
</comment>
<dbReference type="GO" id="GO:0009952">
    <property type="term" value="P:anterior/posterior pattern specification"/>
    <property type="evidence" value="ECO:0007669"/>
    <property type="project" value="TreeGrafter"/>
</dbReference>
<dbReference type="PROSITE" id="PS50071">
    <property type="entry name" value="HOMEOBOX_2"/>
    <property type="match status" value="1"/>
</dbReference>
<name>N0DKS3_TUBTU</name>
<evidence type="ECO:0000256" key="9">
    <source>
        <dbReference type="SAM" id="MobiDB-lite"/>
    </source>
</evidence>
<keyword evidence="4 6" id="KW-0371">Homeobox</keyword>
<evidence type="ECO:0000256" key="6">
    <source>
        <dbReference type="PROSITE-ProRule" id="PRU00108"/>
    </source>
</evidence>
<gene>
    <name evidence="11" type="primary">Scr1</name>
</gene>
<dbReference type="InterPro" id="IPR001356">
    <property type="entry name" value="HD"/>
</dbReference>
<dbReference type="InterPro" id="IPR001827">
    <property type="entry name" value="Homeobox_Antennapedia_CS"/>
</dbReference>
<dbReference type="Pfam" id="PF00046">
    <property type="entry name" value="Homeodomain"/>
    <property type="match status" value="1"/>
</dbReference>
<dbReference type="GO" id="GO:0045944">
    <property type="term" value="P:positive regulation of transcription by RNA polymerase II"/>
    <property type="evidence" value="ECO:0007669"/>
    <property type="project" value="TreeGrafter"/>
</dbReference>
<evidence type="ECO:0000256" key="1">
    <source>
        <dbReference type="ARBA" id="ARBA00004123"/>
    </source>
</evidence>
<dbReference type="PROSITE" id="PS00027">
    <property type="entry name" value="HOMEOBOX_1"/>
    <property type="match status" value="1"/>
</dbReference>
<feature type="DNA-binding region" description="Homeobox" evidence="6">
    <location>
        <begin position="216"/>
        <end position="275"/>
    </location>
</feature>
<keyword evidence="5 6" id="KW-0539">Nucleus</keyword>
<proteinExistence type="evidence at transcript level"/>
<dbReference type="CDD" id="cd00086">
    <property type="entry name" value="homeodomain"/>
    <property type="match status" value="1"/>
</dbReference>
<protein>
    <submittedName>
        <fullName evidence="11">Sex combs reduced</fullName>
    </submittedName>
</protein>
<dbReference type="InterPro" id="IPR009057">
    <property type="entry name" value="Homeodomain-like_sf"/>
</dbReference>
<dbReference type="InterPro" id="IPR017970">
    <property type="entry name" value="Homeobox_CS"/>
</dbReference>
<evidence type="ECO:0000256" key="5">
    <source>
        <dbReference type="ARBA" id="ARBA00023242"/>
    </source>
</evidence>
<evidence type="ECO:0000256" key="4">
    <source>
        <dbReference type="ARBA" id="ARBA00023155"/>
    </source>
</evidence>
<accession>N0DKS3</accession>
<organism evidence="11">
    <name type="scientific">Tubifex tubifex</name>
    <name type="common">Sludge worm</name>
    <name type="synonym">Lumbricus tubifex</name>
    <dbReference type="NCBI Taxonomy" id="6386"/>
    <lineage>
        <taxon>Eukaryota</taxon>
        <taxon>Metazoa</taxon>
        <taxon>Spiralia</taxon>
        <taxon>Lophotrochozoa</taxon>
        <taxon>Annelida</taxon>
        <taxon>Clitellata</taxon>
        <taxon>Oligochaeta</taxon>
        <taxon>Tubificida</taxon>
        <taxon>Tubificina</taxon>
        <taxon>Naididae</taxon>
        <taxon>Tubificinae</taxon>
        <taxon>Tubifex</taxon>
    </lineage>
</organism>
<dbReference type="AlphaFoldDB" id="N0DKS3"/>
<dbReference type="PROSITE" id="PS00032">
    <property type="entry name" value="ANTENNAPEDIA"/>
    <property type="match status" value="1"/>
</dbReference>
<sequence length="311" mass="35076">MSSYYFSCMSQSPTTDIDRKDLTAARNGGDLYNTDYFAAGPYNSVSCGYTNSLSHHDKLAALRHHELQQYTRQDAYLDPRSQYTQQQQQQPRQQQRGPLPGHVPITPALPIKSSTPPSSSLPGVALTTPGRPVVTQVDDPSLGVTLSPPMSSDDTDTEQQTDKSSSPAMSPTTTATTTTNKPTDATTTTSPGEPTIYPWMRRVHSGHNSDGTSTDGKRTRTSYTRHQTLELEKEFHYNRYLTRRRRIEVAHQLSLTERQIKIWFQNRRMKWKKDYRLAHQAPKQQQATPTSQHMFGVGLLPPLAHAHHFLQ</sequence>
<dbReference type="GO" id="GO:0000981">
    <property type="term" value="F:DNA-binding transcription factor activity, RNA polymerase II-specific"/>
    <property type="evidence" value="ECO:0007669"/>
    <property type="project" value="InterPro"/>
</dbReference>
<dbReference type="InterPro" id="IPR020479">
    <property type="entry name" value="HD_metazoa"/>
</dbReference>
<evidence type="ECO:0000256" key="2">
    <source>
        <dbReference type="ARBA" id="ARBA00022473"/>
    </source>
</evidence>
<keyword evidence="3 6" id="KW-0238">DNA-binding</keyword>
<evidence type="ECO:0000259" key="10">
    <source>
        <dbReference type="PROSITE" id="PS50071"/>
    </source>
</evidence>
<evidence type="ECO:0000256" key="7">
    <source>
        <dbReference type="RuleBase" id="RU000682"/>
    </source>
</evidence>
<feature type="domain" description="Homeobox" evidence="10">
    <location>
        <begin position="214"/>
        <end position="274"/>
    </location>
</feature>
<dbReference type="InterPro" id="IPR017995">
    <property type="entry name" value="Homeobox_antennapedia"/>
</dbReference>
<dbReference type="EMBL" id="AB813178">
    <property type="protein sequence ID" value="BAN14798.1"/>
    <property type="molecule type" value="mRNA"/>
</dbReference>
<feature type="compositionally biased region" description="Low complexity" evidence="9">
    <location>
        <begin position="162"/>
        <end position="195"/>
    </location>
</feature>
<feature type="compositionally biased region" description="Low complexity" evidence="9">
    <location>
        <begin position="85"/>
        <end position="96"/>
    </location>
</feature>
<feature type="compositionally biased region" description="Polar residues" evidence="9">
    <location>
        <begin position="112"/>
        <end position="121"/>
    </location>
</feature>
<dbReference type="SMART" id="SM00389">
    <property type="entry name" value="HOX"/>
    <property type="match status" value="1"/>
</dbReference>
<dbReference type="PRINTS" id="PR00024">
    <property type="entry name" value="HOMEOBOX"/>
</dbReference>
<dbReference type="PANTHER" id="PTHR45771:SF6">
    <property type="entry name" value="HOMEOTIC PROTEIN SEX COMBS REDUCED"/>
    <property type="match status" value="1"/>
</dbReference>
<dbReference type="GO" id="GO:0000978">
    <property type="term" value="F:RNA polymerase II cis-regulatory region sequence-specific DNA binding"/>
    <property type="evidence" value="ECO:0007669"/>
    <property type="project" value="TreeGrafter"/>
</dbReference>
<evidence type="ECO:0000313" key="11">
    <source>
        <dbReference type="EMBL" id="BAN14798.1"/>
    </source>
</evidence>
<dbReference type="Gene3D" id="1.10.10.60">
    <property type="entry name" value="Homeodomain-like"/>
    <property type="match status" value="1"/>
</dbReference>
<feature type="region of interest" description="Disordered" evidence="9">
    <location>
        <begin position="80"/>
        <end position="222"/>
    </location>
</feature>
<comment type="similarity">
    <text evidence="8">Belongs to the Antp homeobox family.</text>
</comment>
<dbReference type="SUPFAM" id="SSF46689">
    <property type="entry name" value="Homeodomain-like"/>
    <property type="match status" value="1"/>
</dbReference>
<dbReference type="InterPro" id="IPR050609">
    <property type="entry name" value="Antp_homeobox_Deformed_sf"/>
</dbReference>
<dbReference type="GO" id="GO:0005654">
    <property type="term" value="C:nucleoplasm"/>
    <property type="evidence" value="ECO:0007669"/>
    <property type="project" value="TreeGrafter"/>
</dbReference>
<evidence type="ECO:0000256" key="8">
    <source>
        <dbReference type="RuleBase" id="RU004442"/>
    </source>
</evidence>
<dbReference type="PRINTS" id="PR00025">
    <property type="entry name" value="ANTENNAPEDIA"/>
</dbReference>
<reference evidence="11" key="1">
    <citation type="submission" date="2013-04" db="EMBL/GenBank/DDBJ databases">
        <title>Tubifex Hox genes.</title>
        <authorList>
            <person name="Shimizu T."/>
            <person name="Sakai C."/>
            <person name="Endo M."/>
        </authorList>
    </citation>
    <scope>NUCLEOTIDE SEQUENCE</scope>
    <source>
        <tissue evidence="11">Embryo</tissue>
    </source>
</reference>
<evidence type="ECO:0000256" key="3">
    <source>
        <dbReference type="ARBA" id="ARBA00023125"/>
    </source>
</evidence>
<dbReference type="FunFam" id="1.10.10.60:FF:000055">
    <property type="entry name" value="Homeobox protein Hox-A5"/>
    <property type="match status" value="1"/>
</dbReference>
<keyword evidence="2" id="KW-0217">Developmental protein</keyword>
<dbReference type="PANTHER" id="PTHR45771">
    <property type="entry name" value="HOMEOTIC PROTEIN DEFORMED"/>
    <property type="match status" value="1"/>
</dbReference>